<dbReference type="STRING" id="48256.CLHUN_41930"/>
<protein>
    <submittedName>
        <fullName evidence="7">Taurine-binding periplasmic protein</fullName>
    </submittedName>
</protein>
<feature type="region of interest" description="Disordered" evidence="4">
    <location>
        <begin position="34"/>
        <end position="58"/>
    </location>
</feature>
<dbReference type="AlphaFoldDB" id="A0A1V4SDX3"/>
<sequence>MKSVKKILAAVLILILGSQLLACGAKPANEVTPSTVASAETSADAEPSTTDKTKDPVTGEKYPEVINIGVIEGGPESAILIKENYFSGIDIKVNAVTYAAGTAINNAVVSGDVDVASFGSSPIALGIANKISYKAVFVSYIEGGNIEALAVKNKLGIKDVAGLKGKTIAAPFGTTSHYALLNALELNGLSANDVKLLDMGGQDIVAAWKRGDIDAAYIWSPALDEIVKDGTIVINDGDLAAKGVTIPEIGIARTEFAEKYPTLVSQYVKALISTYNLVKTNPDQATRDVADWEGIAIEGAKGQVNDNIWVSGEEQLTDNYLGTASKKGKLAETLKTIADFHEAQGNISKTPDIKVFEAAIDPSFVEQALRHD</sequence>
<proteinExistence type="inferred from homology"/>
<feature type="signal peptide" evidence="5">
    <location>
        <begin position="1"/>
        <end position="22"/>
    </location>
</feature>
<evidence type="ECO:0000256" key="5">
    <source>
        <dbReference type="SAM" id="SignalP"/>
    </source>
</evidence>
<comment type="subcellular location">
    <subcellularLocation>
        <location evidence="1">Periplasm</location>
    </subcellularLocation>
</comment>
<keyword evidence="8" id="KW-1185">Reference proteome</keyword>
<dbReference type="Gene3D" id="3.40.190.10">
    <property type="entry name" value="Periplasmic binding protein-like II"/>
    <property type="match status" value="2"/>
</dbReference>
<evidence type="ECO:0000313" key="7">
    <source>
        <dbReference type="EMBL" id="OPX41933.1"/>
    </source>
</evidence>
<evidence type="ECO:0000256" key="2">
    <source>
        <dbReference type="ARBA" id="ARBA00010742"/>
    </source>
</evidence>
<evidence type="ECO:0000256" key="4">
    <source>
        <dbReference type="SAM" id="MobiDB-lite"/>
    </source>
</evidence>
<evidence type="ECO:0000259" key="6">
    <source>
        <dbReference type="Pfam" id="PF09084"/>
    </source>
</evidence>
<name>A0A1V4SDX3_RUMHU</name>
<feature type="chain" id="PRO_5038654846" evidence="5">
    <location>
        <begin position="23"/>
        <end position="372"/>
    </location>
</feature>
<accession>A0A1V4SDX3</accession>
<dbReference type="SUPFAM" id="SSF53850">
    <property type="entry name" value="Periplasmic binding protein-like II"/>
    <property type="match status" value="1"/>
</dbReference>
<comment type="similarity">
    <text evidence="2">Belongs to the bacterial solute-binding protein SsuA/TauA family.</text>
</comment>
<dbReference type="Pfam" id="PF09084">
    <property type="entry name" value="NMT1"/>
    <property type="match status" value="1"/>
</dbReference>
<dbReference type="InterPro" id="IPR015168">
    <property type="entry name" value="SsuA/THI5"/>
</dbReference>
<keyword evidence="3 5" id="KW-0732">Signal</keyword>
<evidence type="ECO:0000256" key="1">
    <source>
        <dbReference type="ARBA" id="ARBA00004418"/>
    </source>
</evidence>
<dbReference type="PANTHER" id="PTHR30024:SF47">
    <property type="entry name" value="TAURINE-BINDING PERIPLASMIC PROTEIN"/>
    <property type="match status" value="1"/>
</dbReference>
<dbReference type="PANTHER" id="PTHR30024">
    <property type="entry name" value="ALIPHATIC SULFONATES-BINDING PROTEIN-RELATED"/>
    <property type="match status" value="1"/>
</dbReference>
<dbReference type="Proteomes" id="UP000191554">
    <property type="component" value="Unassembled WGS sequence"/>
</dbReference>
<organism evidence="7 8">
    <name type="scientific">Ruminiclostridium hungatei</name>
    <name type="common">Clostridium hungatei</name>
    <dbReference type="NCBI Taxonomy" id="48256"/>
    <lineage>
        <taxon>Bacteria</taxon>
        <taxon>Bacillati</taxon>
        <taxon>Bacillota</taxon>
        <taxon>Clostridia</taxon>
        <taxon>Eubacteriales</taxon>
        <taxon>Oscillospiraceae</taxon>
        <taxon>Ruminiclostridium</taxon>
    </lineage>
</organism>
<dbReference type="RefSeq" id="WP_080066640.1">
    <property type="nucleotide sequence ID" value="NZ_MZGX01000040.1"/>
</dbReference>
<dbReference type="OrthoDB" id="9814375at2"/>
<gene>
    <name evidence="7" type="primary">tauA</name>
    <name evidence="7" type="ORF">CLHUN_41930</name>
</gene>
<evidence type="ECO:0000313" key="8">
    <source>
        <dbReference type="Proteomes" id="UP000191554"/>
    </source>
</evidence>
<reference evidence="7 8" key="1">
    <citation type="submission" date="2017-03" db="EMBL/GenBank/DDBJ databases">
        <title>Genome sequence of Clostridium hungatei DSM 14427.</title>
        <authorList>
            <person name="Poehlein A."/>
            <person name="Daniel R."/>
        </authorList>
    </citation>
    <scope>NUCLEOTIDE SEQUENCE [LARGE SCALE GENOMIC DNA]</scope>
    <source>
        <strain evidence="7 8">DSM 14427</strain>
    </source>
</reference>
<feature type="domain" description="SsuA/THI5-like" evidence="6">
    <location>
        <begin position="83"/>
        <end position="285"/>
    </location>
</feature>
<dbReference type="GO" id="GO:0042597">
    <property type="term" value="C:periplasmic space"/>
    <property type="evidence" value="ECO:0007669"/>
    <property type="project" value="UniProtKB-SubCell"/>
</dbReference>
<feature type="compositionally biased region" description="Basic and acidic residues" evidence="4">
    <location>
        <begin position="49"/>
        <end position="58"/>
    </location>
</feature>
<dbReference type="GO" id="GO:0042918">
    <property type="term" value="P:alkanesulfonate transmembrane transport"/>
    <property type="evidence" value="ECO:0007669"/>
    <property type="project" value="TreeGrafter"/>
</dbReference>
<dbReference type="EMBL" id="MZGX01000040">
    <property type="protein sequence ID" value="OPX41933.1"/>
    <property type="molecule type" value="Genomic_DNA"/>
</dbReference>
<evidence type="ECO:0000256" key="3">
    <source>
        <dbReference type="ARBA" id="ARBA00022729"/>
    </source>
</evidence>
<comment type="caution">
    <text evidence="7">The sequence shown here is derived from an EMBL/GenBank/DDBJ whole genome shotgun (WGS) entry which is preliminary data.</text>
</comment>